<evidence type="ECO:0000313" key="2">
    <source>
        <dbReference type="Proteomes" id="UP001162992"/>
    </source>
</evidence>
<protein>
    <submittedName>
        <fullName evidence="1">Uncharacterized protein</fullName>
    </submittedName>
</protein>
<name>A0ACC2B219_DIPCM</name>
<comment type="caution">
    <text evidence="1">The sequence shown here is derived from an EMBL/GenBank/DDBJ whole genome shotgun (WGS) entry which is preliminary data.</text>
</comment>
<sequence length="758" mass="85777">MVDIRRSESLFQEQEEPSTKTSKNPIVRFQSFSFLGKSKQKKAPVEIGNAHAPGDPIDPEQSRHSPLAESGDGISYSLESTSLIEPEVRDTSRSCRVTVVILQAKDLKKHMLGTYVKDPYFKIRIEDISFKTSQVKSSIDKDGVLQVNQRFMFNVKDSKTAELHVEVFERGMLGSEVSLGACLELHIAKLLEQNLDEKDERAKWYELFLKDGKKKMPGKVMMDIVAYIAEPEQTINVFVGTWNVGNTRPGLIIWWLEGIHNLVVEGTDYVLAISDIVTFWTMPADLSSWLPTNSFYEIVAIGAQECEYQPEASFSECGKDWLHSLRSQLGPRYKILKATSRGQMRLAVFVRDNEEKAICEVYKDSEATGVGHVMANKGGLCIAFKFWDTRLCFVNSHFAAHVGQCSARNGNYREIVGQLRVGIPGMDILSQFHHVFWLGDLNYRLDFGGIEGKSTTPPKEPWLNVVKMIKAGNLKELLQYDELAKEIKASRVLYKFEEGEITFAPTFKMQKGSLNTYSEKRLPAWCDRILWRSVEDCNVKLLSYNSSPAIMTSDHKPVAATFSLVTYSLPSFTTLGLATENDQRWHIRFTSLQAKQLRASDIGGSSDPYVLFMGPNVIREFRTKVKHKTLTPVWDPQKDLPTLVLKPFPLQRLEKEYLMVRVLDFDYTSADDSLGFTVIPISLAVAAFRKGPQETAYFSVELLRHGLPTGTLEGEMILTREKSFAKRRVDFANKLVKKTIAARNSFKNVILLKEYGCG</sequence>
<proteinExistence type="predicted"/>
<dbReference type="Proteomes" id="UP001162992">
    <property type="component" value="Chromosome 18"/>
</dbReference>
<dbReference type="EMBL" id="CM055109">
    <property type="protein sequence ID" value="KAJ7523806.1"/>
    <property type="molecule type" value="Genomic_DNA"/>
</dbReference>
<organism evidence="1 2">
    <name type="scientific">Diphasiastrum complanatum</name>
    <name type="common">Issler's clubmoss</name>
    <name type="synonym">Lycopodium complanatum</name>
    <dbReference type="NCBI Taxonomy" id="34168"/>
    <lineage>
        <taxon>Eukaryota</taxon>
        <taxon>Viridiplantae</taxon>
        <taxon>Streptophyta</taxon>
        <taxon>Embryophyta</taxon>
        <taxon>Tracheophyta</taxon>
        <taxon>Lycopodiopsida</taxon>
        <taxon>Lycopodiales</taxon>
        <taxon>Lycopodiaceae</taxon>
        <taxon>Lycopodioideae</taxon>
        <taxon>Diphasiastrum</taxon>
    </lineage>
</organism>
<gene>
    <name evidence="1" type="ORF">O6H91_18G063200</name>
</gene>
<evidence type="ECO:0000313" key="1">
    <source>
        <dbReference type="EMBL" id="KAJ7523806.1"/>
    </source>
</evidence>
<accession>A0ACC2B219</accession>
<reference evidence="2" key="1">
    <citation type="journal article" date="2024" name="Proc. Natl. Acad. Sci. U.S.A.">
        <title>Extraordinary preservation of gene collinearity over three hundred million years revealed in homosporous lycophytes.</title>
        <authorList>
            <person name="Li C."/>
            <person name="Wickell D."/>
            <person name="Kuo L.Y."/>
            <person name="Chen X."/>
            <person name="Nie B."/>
            <person name="Liao X."/>
            <person name="Peng D."/>
            <person name="Ji J."/>
            <person name="Jenkins J."/>
            <person name="Williams M."/>
            <person name="Shu S."/>
            <person name="Plott C."/>
            <person name="Barry K."/>
            <person name="Rajasekar S."/>
            <person name="Grimwood J."/>
            <person name="Han X."/>
            <person name="Sun S."/>
            <person name="Hou Z."/>
            <person name="He W."/>
            <person name="Dai G."/>
            <person name="Sun C."/>
            <person name="Schmutz J."/>
            <person name="Leebens-Mack J.H."/>
            <person name="Li F.W."/>
            <person name="Wang L."/>
        </authorList>
    </citation>
    <scope>NUCLEOTIDE SEQUENCE [LARGE SCALE GENOMIC DNA]</scope>
    <source>
        <strain evidence="2">cv. PW_Plant_1</strain>
    </source>
</reference>
<keyword evidence="2" id="KW-1185">Reference proteome</keyword>